<evidence type="ECO:0000256" key="1">
    <source>
        <dbReference type="SAM" id="MobiDB-lite"/>
    </source>
</evidence>
<dbReference type="AlphaFoldDB" id="A0AAD6Y640"/>
<organism evidence="2 3">
    <name type="scientific">Mycena pura</name>
    <dbReference type="NCBI Taxonomy" id="153505"/>
    <lineage>
        <taxon>Eukaryota</taxon>
        <taxon>Fungi</taxon>
        <taxon>Dikarya</taxon>
        <taxon>Basidiomycota</taxon>
        <taxon>Agaricomycotina</taxon>
        <taxon>Agaricomycetes</taxon>
        <taxon>Agaricomycetidae</taxon>
        <taxon>Agaricales</taxon>
        <taxon>Marasmiineae</taxon>
        <taxon>Mycenaceae</taxon>
        <taxon>Mycena</taxon>
    </lineage>
</organism>
<feature type="compositionally biased region" description="Basic and acidic residues" evidence="1">
    <location>
        <begin position="102"/>
        <end position="132"/>
    </location>
</feature>
<dbReference type="Proteomes" id="UP001219525">
    <property type="component" value="Unassembled WGS sequence"/>
</dbReference>
<gene>
    <name evidence="2" type="ORF">GGX14DRAFT_403645</name>
</gene>
<accession>A0AAD6Y640</accession>
<proteinExistence type="predicted"/>
<evidence type="ECO:0000313" key="3">
    <source>
        <dbReference type="Proteomes" id="UP001219525"/>
    </source>
</evidence>
<feature type="compositionally biased region" description="Basic residues" evidence="1">
    <location>
        <begin position="148"/>
        <end position="157"/>
    </location>
</feature>
<feature type="compositionally biased region" description="Basic residues" evidence="1">
    <location>
        <begin position="170"/>
        <end position="179"/>
    </location>
</feature>
<protein>
    <submittedName>
        <fullName evidence="2">Uncharacterized protein</fullName>
    </submittedName>
</protein>
<keyword evidence="3" id="KW-1185">Reference proteome</keyword>
<evidence type="ECO:0000313" key="2">
    <source>
        <dbReference type="EMBL" id="KAJ7195910.1"/>
    </source>
</evidence>
<name>A0AAD6Y640_9AGAR</name>
<dbReference type="EMBL" id="JARJCW010000087">
    <property type="protein sequence ID" value="KAJ7195910.1"/>
    <property type="molecule type" value="Genomic_DNA"/>
</dbReference>
<sequence length="179" mass="19576">MAKGVVWMLTVATLVYREIDDSIMQNIVPLLPHYLSVVKQRFRTWRKSKRDFGALPEARGSIAAAAASSGKRADMGRYKRDVSKRSYAWSTATESPSASASVKREPSGDAEKLTPKEQDAEVRNAGDTEIARIRALIAGQQAPEPAKRGRGRPKGSVKKATPEVEIVPKATKKLTKKAS</sequence>
<feature type="compositionally biased region" description="Low complexity" evidence="1">
    <location>
        <begin position="88"/>
        <end position="101"/>
    </location>
</feature>
<reference evidence="2" key="1">
    <citation type="submission" date="2023-03" db="EMBL/GenBank/DDBJ databases">
        <title>Massive genome expansion in bonnet fungi (Mycena s.s.) driven by repeated elements and novel gene families across ecological guilds.</title>
        <authorList>
            <consortium name="Lawrence Berkeley National Laboratory"/>
            <person name="Harder C.B."/>
            <person name="Miyauchi S."/>
            <person name="Viragh M."/>
            <person name="Kuo A."/>
            <person name="Thoen E."/>
            <person name="Andreopoulos B."/>
            <person name="Lu D."/>
            <person name="Skrede I."/>
            <person name="Drula E."/>
            <person name="Henrissat B."/>
            <person name="Morin E."/>
            <person name="Kohler A."/>
            <person name="Barry K."/>
            <person name="LaButti K."/>
            <person name="Morin E."/>
            <person name="Salamov A."/>
            <person name="Lipzen A."/>
            <person name="Mereny Z."/>
            <person name="Hegedus B."/>
            <person name="Baldrian P."/>
            <person name="Stursova M."/>
            <person name="Weitz H."/>
            <person name="Taylor A."/>
            <person name="Grigoriev I.V."/>
            <person name="Nagy L.G."/>
            <person name="Martin F."/>
            <person name="Kauserud H."/>
        </authorList>
    </citation>
    <scope>NUCLEOTIDE SEQUENCE</scope>
    <source>
        <strain evidence="2">9144</strain>
    </source>
</reference>
<feature type="region of interest" description="Disordered" evidence="1">
    <location>
        <begin position="86"/>
        <end position="179"/>
    </location>
</feature>
<comment type="caution">
    <text evidence="2">The sequence shown here is derived from an EMBL/GenBank/DDBJ whole genome shotgun (WGS) entry which is preliminary data.</text>
</comment>